<gene>
    <name evidence="1" type="ORF">X802_00120</name>
</gene>
<dbReference type="Proteomes" id="UP000062043">
    <property type="component" value="Chromosome"/>
</dbReference>
<accession>A0A0X1KMY2</accession>
<sequence>MDAKNLMEILFKFQSLIAEGSLELTVGGNSCTITRDEIILNISNPEEVIRLAKALREGMESDVTKSIKSISDALKLLAEVGEELSKERKTLTVKYQGRDVVIMGFKAKPGIFDMNNIEIRDKVELIKLISNLLIAL</sequence>
<reference evidence="1 2" key="1">
    <citation type="submission" date="2014-01" db="EMBL/GenBank/DDBJ databases">
        <title>Genome sequencing of Thermococcus guaymasensis.</title>
        <authorList>
            <person name="Zhang X."/>
            <person name="Alvare G."/>
            <person name="Fristensky B."/>
            <person name="Chen L."/>
            <person name="Suen T."/>
            <person name="Chen Q."/>
            <person name="Ma K."/>
        </authorList>
    </citation>
    <scope>NUCLEOTIDE SEQUENCE [LARGE SCALE GENOMIC DNA]</scope>
    <source>
        <strain evidence="1 2">DSM 11113</strain>
    </source>
</reference>
<protein>
    <submittedName>
        <fullName evidence="1">Uncharacterized protein</fullName>
    </submittedName>
</protein>
<name>A0A0X1KMY2_9EURY</name>
<dbReference type="RefSeq" id="WP_062369932.1">
    <property type="nucleotide sequence ID" value="NZ_CP007140.1"/>
</dbReference>
<dbReference type="GeneID" id="27134070"/>
<evidence type="ECO:0000313" key="2">
    <source>
        <dbReference type="Proteomes" id="UP000062043"/>
    </source>
</evidence>
<dbReference type="PATRIC" id="fig|1432656.3.peg.24"/>
<dbReference type="STRING" id="1432656.X802_00120"/>
<dbReference type="AlphaFoldDB" id="A0A0X1KMY2"/>
<keyword evidence="2" id="KW-1185">Reference proteome</keyword>
<dbReference type="EMBL" id="CP007140">
    <property type="protein sequence ID" value="AJC72607.1"/>
    <property type="molecule type" value="Genomic_DNA"/>
</dbReference>
<evidence type="ECO:0000313" key="1">
    <source>
        <dbReference type="EMBL" id="AJC72607.1"/>
    </source>
</evidence>
<organism evidence="1 2">
    <name type="scientific">Thermococcus guaymasensis DSM 11113</name>
    <dbReference type="NCBI Taxonomy" id="1432656"/>
    <lineage>
        <taxon>Archaea</taxon>
        <taxon>Methanobacteriati</taxon>
        <taxon>Methanobacteriota</taxon>
        <taxon>Thermococci</taxon>
        <taxon>Thermococcales</taxon>
        <taxon>Thermococcaceae</taxon>
        <taxon>Thermococcus</taxon>
    </lineage>
</organism>
<dbReference type="KEGG" id="tgy:X802_00120"/>
<proteinExistence type="predicted"/>
<dbReference type="OrthoDB" id="100446at2157"/>